<protein>
    <recommendedName>
        <fullName evidence="3">Nicotinamide N-methyltransferase</fullName>
    </recommendedName>
</protein>
<keyword evidence="2" id="KW-1185">Reference proteome</keyword>
<proteinExistence type="predicted"/>
<dbReference type="PANTHER" id="PTHR14614">
    <property type="entry name" value="HEPATOCELLULAR CARCINOMA-ASSOCIATED ANTIGEN"/>
    <property type="match status" value="1"/>
</dbReference>
<name>A0A5C3MMW6_9AGAM</name>
<dbReference type="STRING" id="5364.A0A5C3MMW6"/>
<dbReference type="EMBL" id="ML213527">
    <property type="protein sequence ID" value="TFK46809.1"/>
    <property type="molecule type" value="Genomic_DNA"/>
</dbReference>
<organism evidence="1 2">
    <name type="scientific">Heliocybe sulcata</name>
    <dbReference type="NCBI Taxonomy" id="5364"/>
    <lineage>
        <taxon>Eukaryota</taxon>
        <taxon>Fungi</taxon>
        <taxon>Dikarya</taxon>
        <taxon>Basidiomycota</taxon>
        <taxon>Agaricomycotina</taxon>
        <taxon>Agaricomycetes</taxon>
        <taxon>Gloeophyllales</taxon>
        <taxon>Gloeophyllaceae</taxon>
        <taxon>Heliocybe</taxon>
    </lineage>
</organism>
<dbReference type="GO" id="GO:0008757">
    <property type="term" value="F:S-adenosylmethionine-dependent methyltransferase activity"/>
    <property type="evidence" value="ECO:0007669"/>
    <property type="project" value="UniProtKB-ARBA"/>
</dbReference>
<reference evidence="1 2" key="1">
    <citation type="journal article" date="2019" name="Nat. Ecol. Evol.">
        <title>Megaphylogeny resolves global patterns of mushroom evolution.</title>
        <authorList>
            <person name="Varga T."/>
            <person name="Krizsan K."/>
            <person name="Foldi C."/>
            <person name="Dima B."/>
            <person name="Sanchez-Garcia M."/>
            <person name="Sanchez-Ramirez S."/>
            <person name="Szollosi G.J."/>
            <person name="Szarkandi J.G."/>
            <person name="Papp V."/>
            <person name="Albert L."/>
            <person name="Andreopoulos W."/>
            <person name="Angelini C."/>
            <person name="Antonin V."/>
            <person name="Barry K.W."/>
            <person name="Bougher N.L."/>
            <person name="Buchanan P."/>
            <person name="Buyck B."/>
            <person name="Bense V."/>
            <person name="Catcheside P."/>
            <person name="Chovatia M."/>
            <person name="Cooper J."/>
            <person name="Damon W."/>
            <person name="Desjardin D."/>
            <person name="Finy P."/>
            <person name="Geml J."/>
            <person name="Haridas S."/>
            <person name="Hughes K."/>
            <person name="Justo A."/>
            <person name="Karasinski D."/>
            <person name="Kautmanova I."/>
            <person name="Kiss B."/>
            <person name="Kocsube S."/>
            <person name="Kotiranta H."/>
            <person name="LaButti K.M."/>
            <person name="Lechner B.E."/>
            <person name="Liimatainen K."/>
            <person name="Lipzen A."/>
            <person name="Lukacs Z."/>
            <person name="Mihaltcheva S."/>
            <person name="Morgado L.N."/>
            <person name="Niskanen T."/>
            <person name="Noordeloos M.E."/>
            <person name="Ohm R.A."/>
            <person name="Ortiz-Santana B."/>
            <person name="Ovrebo C."/>
            <person name="Racz N."/>
            <person name="Riley R."/>
            <person name="Savchenko A."/>
            <person name="Shiryaev A."/>
            <person name="Soop K."/>
            <person name="Spirin V."/>
            <person name="Szebenyi C."/>
            <person name="Tomsovsky M."/>
            <person name="Tulloss R.E."/>
            <person name="Uehling J."/>
            <person name="Grigoriev I.V."/>
            <person name="Vagvolgyi C."/>
            <person name="Papp T."/>
            <person name="Martin F.M."/>
            <person name="Miettinen O."/>
            <person name="Hibbett D.S."/>
            <person name="Nagy L.G."/>
        </authorList>
    </citation>
    <scope>NUCLEOTIDE SEQUENCE [LARGE SCALE GENOMIC DNA]</scope>
    <source>
        <strain evidence="1 2">OMC1185</strain>
    </source>
</reference>
<dbReference type="Gene3D" id="3.40.50.150">
    <property type="entry name" value="Vaccinia Virus protein VP39"/>
    <property type="match status" value="1"/>
</dbReference>
<accession>A0A5C3MMW6</accession>
<gene>
    <name evidence="1" type="ORF">OE88DRAFT_1739151</name>
</gene>
<dbReference type="SUPFAM" id="SSF53335">
    <property type="entry name" value="S-adenosyl-L-methionine-dependent methyltransferases"/>
    <property type="match status" value="1"/>
</dbReference>
<evidence type="ECO:0000313" key="1">
    <source>
        <dbReference type="EMBL" id="TFK46809.1"/>
    </source>
</evidence>
<dbReference type="PANTHER" id="PTHR14614:SF104">
    <property type="entry name" value="N-METHYLTRANSFERASE, PUTATIVE (AFU_ORTHOLOGUE AFUA_1G17750)-RELATED"/>
    <property type="match status" value="1"/>
</dbReference>
<dbReference type="Pfam" id="PF10294">
    <property type="entry name" value="Methyltransf_16"/>
    <property type="match status" value="1"/>
</dbReference>
<dbReference type="AlphaFoldDB" id="A0A5C3MMW6"/>
<evidence type="ECO:0000313" key="2">
    <source>
        <dbReference type="Proteomes" id="UP000305948"/>
    </source>
</evidence>
<dbReference type="InterPro" id="IPR029063">
    <property type="entry name" value="SAM-dependent_MTases_sf"/>
</dbReference>
<dbReference type="Proteomes" id="UP000305948">
    <property type="component" value="Unassembled WGS sequence"/>
</dbReference>
<sequence>MASEDFIDSIRLLHEDGREEDDSGMISYGPLTLTVAPREGKANTLMADQFFSPGLLLAEHIERGIIPVKGRTMIELGAGCAVPSLLASTLPEPPALVVITDYPDEAILHNLSQSLDRNRSAVASGCDIRCLGYDWGRDVSPLLDISPARAGYDIVLLSDLLHFDASHSDLLTSLVSLLRKTPTARTYVAAGKYTAAVVCTSFLQSAERNGLVWTEGDEESEWLGNLPVSGSGLNRENLGLRKTMCKWWTGRWSEDVLRSL</sequence>
<dbReference type="InterPro" id="IPR019410">
    <property type="entry name" value="Methyltransf_16"/>
</dbReference>
<dbReference type="OrthoDB" id="46564at2759"/>
<dbReference type="GO" id="GO:0005737">
    <property type="term" value="C:cytoplasm"/>
    <property type="evidence" value="ECO:0007669"/>
    <property type="project" value="TreeGrafter"/>
</dbReference>
<evidence type="ECO:0008006" key="3">
    <source>
        <dbReference type="Google" id="ProtNLM"/>
    </source>
</evidence>